<evidence type="ECO:0000256" key="3">
    <source>
        <dbReference type="ARBA" id="ARBA00023180"/>
    </source>
</evidence>
<accession>D3B167</accession>
<keyword evidence="4" id="KW-0408">Iron</keyword>
<keyword evidence="4" id="KW-0479">Metal-binding</keyword>
<dbReference type="EMBL" id="ADBJ01000008">
    <property type="protein sequence ID" value="EFA85041.1"/>
    <property type="molecule type" value="Genomic_DNA"/>
</dbReference>
<keyword evidence="7" id="KW-1185">Reference proteome</keyword>
<keyword evidence="2" id="KW-0964">Secreted</keyword>
<dbReference type="InterPro" id="IPR019791">
    <property type="entry name" value="Haem_peroxidase_animal"/>
</dbReference>
<evidence type="ECO:0000256" key="1">
    <source>
        <dbReference type="ARBA" id="ARBA00004613"/>
    </source>
</evidence>
<comment type="subcellular location">
    <subcellularLocation>
        <location evidence="1">Secreted</location>
    </subcellularLocation>
</comment>
<dbReference type="GO" id="GO:0020037">
    <property type="term" value="F:heme binding"/>
    <property type="evidence" value="ECO:0007669"/>
    <property type="project" value="InterPro"/>
</dbReference>
<dbReference type="GO" id="GO:0005576">
    <property type="term" value="C:extracellular region"/>
    <property type="evidence" value="ECO:0007669"/>
    <property type="project" value="UniProtKB-SubCell"/>
</dbReference>
<feature type="signal peptide" evidence="5">
    <location>
        <begin position="1"/>
        <end position="23"/>
    </location>
</feature>
<dbReference type="PANTHER" id="PTHR11475:SF4">
    <property type="entry name" value="CHORION PEROXIDASE"/>
    <property type="match status" value="1"/>
</dbReference>
<dbReference type="Gene3D" id="1.10.640.10">
    <property type="entry name" value="Haem peroxidase domain superfamily, animal type"/>
    <property type="match status" value="1"/>
</dbReference>
<dbReference type="STRING" id="670386.D3B167"/>
<sequence length="539" mass="61299">MARNISLKLLVFVLFSLTIACSAEWRSYNGYGNNLKDPTLGMANTTFLRSVKPSRYNAFGYLNLSIPSARYVSNNVMDQPFEIASHEGLTDLFNMFGQFLIHNMAFAQPDTNTPWPITVPECDEYFDPWCSGNQTMSYFRTRVALVDCAKGNTNPQEDGRCYEQINALSSFIDANPVYGSTKETADLLRSFSGGQLRVSKDPHGDMPPRGIKGVTIDNDARRVPIDQLFTVGEKRGNENPGLMSIHTIFLREHNRLAKKFSGLNSSMTDEEIYQKTRSCIIEQVQALTYNEYLPMILGHKMPDYKGYDENADPRISNEFTTVAFRFGHSEVGPVIEMGNRDGSFGTPLPIRDSYFNPNALSDGIEPIIRGLAFKVEQNVDPYMISDLRNFLFGKPGQGGFDLACRNIQRERDHAIPSYNKYRSLLGLPSVKRWSDISREPIIQSNLRYTYDNKLDNVDLFVGGLAENHVPGGCVGQTFYTMILEQFTRSRSADRFWYERENMKEINQQCERTTFRELIRRNTNDIGPIQNNVFKVPTDL</sequence>
<dbReference type="AlphaFoldDB" id="D3B167"/>
<dbReference type="GO" id="GO:0046872">
    <property type="term" value="F:metal ion binding"/>
    <property type="evidence" value="ECO:0007669"/>
    <property type="project" value="UniProtKB-KW"/>
</dbReference>
<dbReference type="InterPro" id="IPR037120">
    <property type="entry name" value="Haem_peroxidase_sf_animal"/>
</dbReference>
<protein>
    <submittedName>
        <fullName evidence="6">Peroxinectin</fullName>
    </submittedName>
</protein>
<feature type="binding site" description="axial binding residue" evidence="4">
    <location>
        <position position="328"/>
    </location>
    <ligand>
        <name>heme b</name>
        <dbReference type="ChEBI" id="CHEBI:60344"/>
    </ligand>
    <ligandPart>
        <name>Fe</name>
        <dbReference type="ChEBI" id="CHEBI:18248"/>
    </ligandPart>
</feature>
<dbReference type="InParanoid" id="D3B167"/>
<gene>
    <name evidence="6" type="primary">poxA</name>
    <name evidence="6" type="ORF">PPL_02037</name>
</gene>
<dbReference type="GO" id="GO:0006979">
    <property type="term" value="P:response to oxidative stress"/>
    <property type="evidence" value="ECO:0007669"/>
    <property type="project" value="InterPro"/>
</dbReference>
<dbReference type="PeroxiBase" id="7698">
    <property type="entry name" value="PpalPxDo01"/>
</dbReference>
<proteinExistence type="predicted"/>
<feature type="chain" id="PRO_5003040692" evidence="5">
    <location>
        <begin position="24"/>
        <end position="539"/>
    </location>
</feature>
<evidence type="ECO:0000256" key="4">
    <source>
        <dbReference type="PIRSR" id="PIRSR619791-2"/>
    </source>
</evidence>
<keyword evidence="4" id="KW-0349">Heme</keyword>
<dbReference type="GO" id="GO:0004601">
    <property type="term" value="F:peroxidase activity"/>
    <property type="evidence" value="ECO:0007669"/>
    <property type="project" value="InterPro"/>
</dbReference>
<dbReference type="PROSITE" id="PS50292">
    <property type="entry name" value="PEROXIDASE_3"/>
    <property type="match status" value="1"/>
</dbReference>
<evidence type="ECO:0000313" key="6">
    <source>
        <dbReference type="EMBL" id="EFA85041.1"/>
    </source>
</evidence>
<dbReference type="PROSITE" id="PS51257">
    <property type="entry name" value="PROKAR_LIPOPROTEIN"/>
    <property type="match status" value="1"/>
</dbReference>
<name>D3B167_HETP5</name>
<dbReference type="PANTHER" id="PTHR11475">
    <property type="entry name" value="OXIDASE/PEROXIDASE"/>
    <property type="match status" value="1"/>
</dbReference>
<evidence type="ECO:0000256" key="2">
    <source>
        <dbReference type="ARBA" id="ARBA00022525"/>
    </source>
</evidence>
<dbReference type="CDD" id="cd09822">
    <property type="entry name" value="peroxinectin_like_bacterial"/>
    <property type="match status" value="1"/>
</dbReference>
<dbReference type="InterPro" id="IPR010255">
    <property type="entry name" value="Haem_peroxidase_sf"/>
</dbReference>
<dbReference type="GeneID" id="31357563"/>
<dbReference type="SUPFAM" id="SSF48113">
    <property type="entry name" value="Heme-dependent peroxidases"/>
    <property type="match status" value="1"/>
</dbReference>
<dbReference type="Pfam" id="PF03098">
    <property type="entry name" value="An_peroxidase"/>
    <property type="match status" value="1"/>
</dbReference>
<dbReference type="PRINTS" id="PR00457">
    <property type="entry name" value="ANPEROXIDASE"/>
</dbReference>
<dbReference type="Proteomes" id="UP000001396">
    <property type="component" value="Unassembled WGS sequence"/>
</dbReference>
<dbReference type="RefSeq" id="XP_020437151.1">
    <property type="nucleotide sequence ID" value="XM_020573034.1"/>
</dbReference>
<keyword evidence="3" id="KW-0325">Glycoprotein</keyword>
<organism evidence="6 7">
    <name type="scientific">Heterostelium pallidum (strain ATCC 26659 / Pp 5 / PN500)</name>
    <name type="common">Cellular slime mold</name>
    <name type="synonym">Polysphondylium pallidum</name>
    <dbReference type="NCBI Taxonomy" id="670386"/>
    <lineage>
        <taxon>Eukaryota</taxon>
        <taxon>Amoebozoa</taxon>
        <taxon>Evosea</taxon>
        <taxon>Eumycetozoa</taxon>
        <taxon>Dictyostelia</taxon>
        <taxon>Acytosteliales</taxon>
        <taxon>Acytosteliaceae</taxon>
        <taxon>Heterostelium</taxon>
    </lineage>
</organism>
<keyword evidence="5" id="KW-0732">Signal</keyword>
<evidence type="ECO:0000313" key="7">
    <source>
        <dbReference type="Proteomes" id="UP000001396"/>
    </source>
</evidence>
<dbReference type="FunCoup" id="D3B167">
    <property type="interactions" value="3"/>
</dbReference>
<comment type="caution">
    <text evidence="6">The sequence shown here is derived from an EMBL/GenBank/DDBJ whole genome shotgun (WGS) entry which is preliminary data.</text>
</comment>
<evidence type="ECO:0000256" key="5">
    <source>
        <dbReference type="SAM" id="SignalP"/>
    </source>
</evidence>
<dbReference type="OMA" id="RYQPMGP"/>
<reference evidence="6 7" key="1">
    <citation type="journal article" date="2011" name="Genome Res.">
        <title>Phylogeny-wide analysis of social amoeba genomes highlights ancient origins for complex intercellular communication.</title>
        <authorList>
            <person name="Heidel A.J."/>
            <person name="Lawal H.M."/>
            <person name="Felder M."/>
            <person name="Schilde C."/>
            <person name="Helps N.R."/>
            <person name="Tunggal B."/>
            <person name="Rivero F."/>
            <person name="John U."/>
            <person name="Schleicher M."/>
            <person name="Eichinger L."/>
            <person name="Platzer M."/>
            <person name="Noegel A.A."/>
            <person name="Schaap P."/>
            <person name="Gloeckner G."/>
        </authorList>
    </citation>
    <scope>NUCLEOTIDE SEQUENCE [LARGE SCALE GENOMIC DNA]</scope>
    <source>
        <strain evidence="7">ATCC 26659 / Pp 5 / PN500</strain>
    </source>
</reference>